<dbReference type="GO" id="GO:0035556">
    <property type="term" value="P:intracellular signal transduction"/>
    <property type="evidence" value="ECO:0007669"/>
    <property type="project" value="TreeGrafter"/>
</dbReference>
<dbReference type="SUPFAM" id="SSF56112">
    <property type="entry name" value="Protein kinase-like (PK-like)"/>
    <property type="match status" value="1"/>
</dbReference>
<dbReference type="CTD" id="23178"/>
<dbReference type="RefSeq" id="XP_035582504.1">
    <property type="nucleotide sequence ID" value="XM_035726611.1"/>
</dbReference>
<keyword evidence="5" id="KW-0963">Cytoplasm</keyword>
<keyword evidence="24" id="KW-1185">Reference proteome</keyword>
<keyword evidence="14" id="KW-0446">Lipid-binding</keyword>
<organism evidence="24 25">
    <name type="scientific">Zalophus californianus</name>
    <name type="common">California sealion</name>
    <dbReference type="NCBI Taxonomy" id="9704"/>
    <lineage>
        <taxon>Eukaryota</taxon>
        <taxon>Metazoa</taxon>
        <taxon>Chordata</taxon>
        <taxon>Craniata</taxon>
        <taxon>Vertebrata</taxon>
        <taxon>Euteleostomi</taxon>
        <taxon>Mammalia</taxon>
        <taxon>Eutheria</taxon>
        <taxon>Laurasiatheria</taxon>
        <taxon>Carnivora</taxon>
        <taxon>Caniformia</taxon>
        <taxon>Pinnipedia</taxon>
        <taxon>Otariidae</taxon>
        <taxon>Zalophus</taxon>
    </lineage>
</organism>
<comment type="catalytic activity">
    <reaction evidence="17">
        <text>L-seryl-[protein] + ATP = O-phospho-L-seryl-[protein] + ADP + H(+)</text>
        <dbReference type="Rhea" id="RHEA:17989"/>
        <dbReference type="Rhea" id="RHEA-COMP:9863"/>
        <dbReference type="Rhea" id="RHEA-COMP:11604"/>
        <dbReference type="ChEBI" id="CHEBI:15378"/>
        <dbReference type="ChEBI" id="CHEBI:29999"/>
        <dbReference type="ChEBI" id="CHEBI:30616"/>
        <dbReference type="ChEBI" id="CHEBI:83421"/>
        <dbReference type="ChEBI" id="CHEBI:456216"/>
        <dbReference type="EC" id="2.7.11.1"/>
    </reaction>
</comment>
<dbReference type="GO" id="GO:0004674">
    <property type="term" value="F:protein serine/threonine kinase activity"/>
    <property type="evidence" value="ECO:0007669"/>
    <property type="project" value="UniProtKB-KW"/>
</dbReference>
<dbReference type="Gene3D" id="1.10.510.10">
    <property type="entry name" value="Transferase(Phosphotransferase) domain 1"/>
    <property type="match status" value="1"/>
</dbReference>
<dbReference type="Proteomes" id="UP000515165">
    <property type="component" value="Chromosome 3"/>
</dbReference>
<dbReference type="GO" id="GO:0005829">
    <property type="term" value="C:cytosol"/>
    <property type="evidence" value="ECO:0007669"/>
    <property type="project" value="TreeGrafter"/>
</dbReference>
<evidence type="ECO:0000256" key="15">
    <source>
        <dbReference type="ARBA" id="ARBA00023242"/>
    </source>
</evidence>
<dbReference type="NCBIfam" id="TIGR00229">
    <property type="entry name" value="sensory_box"/>
    <property type="match status" value="1"/>
</dbReference>
<feature type="compositionally biased region" description="Polar residues" evidence="21">
    <location>
        <begin position="716"/>
        <end position="725"/>
    </location>
</feature>
<feature type="region of interest" description="Disordered" evidence="21">
    <location>
        <begin position="26"/>
        <end position="55"/>
    </location>
</feature>
<dbReference type="PROSITE" id="PS50112">
    <property type="entry name" value="PAS"/>
    <property type="match status" value="1"/>
</dbReference>
<feature type="region of interest" description="Disordered" evidence="21">
    <location>
        <begin position="424"/>
        <end position="769"/>
    </location>
</feature>
<evidence type="ECO:0000256" key="2">
    <source>
        <dbReference type="ARBA" id="ARBA00004496"/>
    </source>
</evidence>
<dbReference type="PANTHER" id="PTHR24346:SF51">
    <property type="entry name" value="PAS DOMAIN-CONTAINING SERINE_THREONINE-PROTEIN KINASE"/>
    <property type="match status" value="1"/>
</dbReference>
<comment type="catalytic activity">
    <reaction evidence="16">
        <text>L-threonyl-[protein] + ATP = O-phospho-L-threonyl-[protein] + ADP + H(+)</text>
        <dbReference type="Rhea" id="RHEA:46608"/>
        <dbReference type="Rhea" id="RHEA-COMP:11060"/>
        <dbReference type="Rhea" id="RHEA-COMP:11605"/>
        <dbReference type="ChEBI" id="CHEBI:15378"/>
        <dbReference type="ChEBI" id="CHEBI:30013"/>
        <dbReference type="ChEBI" id="CHEBI:30616"/>
        <dbReference type="ChEBI" id="CHEBI:61977"/>
        <dbReference type="ChEBI" id="CHEBI:456216"/>
        <dbReference type="EC" id="2.7.11.1"/>
    </reaction>
</comment>
<dbReference type="EC" id="2.7.11.1" evidence="4"/>
<dbReference type="PROSITE" id="PS00107">
    <property type="entry name" value="PROTEIN_KINASE_ATP"/>
    <property type="match status" value="1"/>
</dbReference>
<dbReference type="Pfam" id="PF13426">
    <property type="entry name" value="PAS_9"/>
    <property type="match status" value="1"/>
</dbReference>
<dbReference type="GO" id="GO:0005634">
    <property type="term" value="C:nucleus"/>
    <property type="evidence" value="ECO:0007669"/>
    <property type="project" value="UniProtKB-SubCell"/>
</dbReference>
<dbReference type="PROSITE" id="PS50011">
    <property type="entry name" value="PROTEIN_KINASE_DOM"/>
    <property type="match status" value="1"/>
</dbReference>
<keyword evidence="13" id="KW-0007">Acetylation</keyword>
<dbReference type="InterPro" id="IPR000719">
    <property type="entry name" value="Prot_kinase_dom"/>
</dbReference>
<evidence type="ECO:0000256" key="6">
    <source>
        <dbReference type="ARBA" id="ARBA00022527"/>
    </source>
</evidence>
<protein>
    <recommendedName>
        <fullName evidence="19">PAS domain-containing serine/threonine-protein kinase</fullName>
        <ecNumber evidence="4">2.7.11.1</ecNumber>
    </recommendedName>
</protein>
<feature type="domain" description="PAS" evidence="23">
    <location>
        <begin position="142"/>
        <end position="198"/>
    </location>
</feature>
<evidence type="ECO:0000256" key="8">
    <source>
        <dbReference type="ARBA" id="ARBA00022679"/>
    </source>
</evidence>
<evidence type="ECO:0000256" key="7">
    <source>
        <dbReference type="ARBA" id="ARBA00022553"/>
    </source>
</evidence>
<feature type="binding site" evidence="20">
    <location>
        <position position="1237"/>
    </location>
    <ligand>
        <name>ATP</name>
        <dbReference type="ChEBI" id="CHEBI:30616"/>
    </ligand>
</feature>
<dbReference type="GO" id="GO:0006355">
    <property type="term" value="P:regulation of DNA-templated transcription"/>
    <property type="evidence" value="ECO:0007669"/>
    <property type="project" value="InterPro"/>
</dbReference>
<dbReference type="CDD" id="cd00130">
    <property type="entry name" value="PAS"/>
    <property type="match status" value="2"/>
</dbReference>
<keyword evidence="8" id="KW-0808">Transferase</keyword>
<dbReference type="FunFam" id="3.30.450.20:FF:000059">
    <property type="entry name" value="PAS domain containing serine/threonine kinase"/>
    <property type="match status" value="1"/>
</dbReference>
<comment type="similarity">
    <text evidence="3">Belongs to the protein kinase superfamily. CAMK Ser/Thr protein kinase family.</text>
</comment>
<dbReference type="FunFam" id="3.30.200.20:FF:000346">
    <property type="entry name" value="PAS domain-containing serine/threonine-protein kinase"/>
    <property type="match status" value="1"/>
</dbReference>
<sequence length="1512" mass="163336">MRSSAAGGASLTSSGQLTVAALAGRFPMEDGGSPESPAVWTASEPSESLSSAHRHLSRRNGLSKLCQSRMGLSEDRWNSYCLSSLAAQNICTSKLHCLVPPEPPELPRSLGSASCCSLLRGLSSGLSTPLLPTPVCNPNKAVFTVDAKTTEILVANDKACQLLGHSSHDLIGQKLMQFFLKPDSDVVKALSEEHVEADGRAAVVFGTVVDVVSRSGEKIPVSVWMKKVKQEHSLCRVVVLEPVERVSAWVAFQGDGTITSCDSLFALLHGYASGEEMLGQHIADLIPSVQLPPRGEPVPQNLKIQRSVGRAKDGTTFPLSLKLKSESSSEMVEDSSAVPELGYSASIWVFSTISGLITLLPDGTIYGINHSFALMLFGYGKTELLGKNITFLIPGFYHYMGLACDTSLPLPDLANCLDIGNQSEPGETSVGPWQGRNPAGVATDPRANGALVGDHVLPRGETREPVGSQEAFAGTQAQADPGGGLSSSLPRLPTPGVDSIPEGSPPAQEWSSPEDQGDTPEGSAPAQEWSSPEDQGDIPEGSPPAQEWSSLEDQGDIPEGSAPAQEWSSPEDRRDIPEGNAPAQEWSSPEDQGDTPEGSAPAQEWLSPEDQGDIPEGSPPAQEWSSPEDQGDIPEGSAPAQEWSSPEDRGDIPEGSAPAQEWLSPKDQGDIPEGNAPAQEWSSPEDQGDIPEGSAPAQEWLSPKDQRDILEGSAPAHSQQSSADDQPNALLEKEEPAAPESLRQDLVGRSGSHPVHTWMSASREGSEDRSRHAEMCSLYEAQLEWTSLSSARNSNHRADTIMPEPHATGQLAGEGLLMPCPGYRGEQSTQSGSPPRTARLPFLMPTLDEPWVAVENDREELQTCLIKEQLSKLSLVEPLGVSYTKLAPEERPQFSAPVSLCDPGSRALCSRAGSSSAYYALATDLPGVLDAAPAQEADGNSFSWNLKELFYNERTDRTSSSCSCTASELVGTPSPSPAGSDVDMSGLHRRRSDVLDDRELLLLTGTYFDLGEARQFCESRLGPHQVEPSETCLVSSEHYEVSGRESPACVLPTPGAGPADVCPTEEPRLSFQVTSTPVRGDSPATSGGTRVQQEIQEGTYAGSCYHRDGAQLSVQFEVKRVELQGSATLFCCWLMKDLLHSRRDSATRARLLLASLPSSSHSVCELSEPSMGEMLRSKPWFEEPPRAVELEGPAACEGAYSRKYSTLSPLGSGAFGFVWTAVDKEANKEVVVKFIKKEKVLEDCWIEDPKLGKVTLEIAILSRVDHANIIKVLDVFENQGFFQLVMEKHGSGLDLFAFIDRHPSLDEPLASYIFRQLVTAVGYLRSKSIIHRDIKDENIVIAEDFTIKLIDFGSAAYLEKGRLFHTFCGTIEYCAPEVLMGNPYKGPELEMWSLGVTLYTLIFEENPFCELEETMEAMIHPPYLVSEDLMNLMSGLLQPVPEQRTTLEKLATDPWVTQPVNLANYTWDEVCRMNKPESGALSGVSLEAESRCAREVAWGLEPCGALCPRGGP</sequence>
<evidence type="ECO:0000256" key="13">
    <source>
        <dbReference type="ARBA" id="ARBA00022990"/>
    </source>
</evidence>
<dbReference type="InterPro" id="IPR035965">
    <property type="entry name" value="PAS-like_dom_sf"/>
</dbReference>
<keyword evidence="15" id="KW-0539">Nucleus</keyword>
<dbReference type="InterPro" id="IPR000014">
    <property type="entry name" value="PAS"/>
</dbReference>
<evidence type="ECO:0000313" key="24">
    <source>
        <dbReference type="Proteomes" id="UP000515165"/>
    </source>
</evidence>
<evidence type="ECO:0000256" key="9">
    <source>
        <dbReference type="ARBA" id="ARBA00022737"/>
    </source>
</evidence>
<evidence type="ECO:0000256" key="20">
    <source>
        <dbReference type="PROSITE-ProRule" id="PRU10141"/>
    </source>
</evidence>
<proteinExistence type="inferred from homology"/>
<dbReference type="OrthoDB" id="10252171at2759"/>
<evidence type="ECO:0000256" key="12">
    <source>
        <dbReference type="ARBA" id="ARBA00022840"/>
    </source>
</evidence>
<dbReference type="CDD" id="cd14004">
    <property type="entry name" value="STKc_PASK"/>
    <property type="match status" value="1"/>
</dbReference>
<dbReference type="InterPro" id="IPR008271">
    <property type="entry name" value="Ser/Thr_kinase_AS"/>
</dbReference>
<dbReference type="GeneID" id="113919642"/>
<dbReference type="SUPFAM" id="SSF55785">
    <property type="entry name" value="PYP-like sensor domain (PAS domain)"/>
    <property type="match status" value="1"/>
</dbReference>
<keyword evidence="11 25" id="KW-0418">Kinase</keyword>
<name>A0A6P9F8Y5_ZALCA</name>
<evidence type="ECO:0000256" key="18">
    <source>
        <dbReference type="ARBA" id="ARBA00053825"/>
    </source>
</evidence>
<dbReference type="PANTHER" id="PTHR24346">
    <property type="entry name" value="MAP/MICROTUBULE AFFINITY-REGULATING KINASE"/>
    <property type="match status" value="1"/>
</dbReference>
<reference evidence="25" key="1">
    <citation type="submission" date="2025-08" db="UniProtKB">
        <authorList>
            <consortium name="RefSeq"/>
        </authorList>
    </citation>
    <scope>IDENTIFICATION</scope>
    <source>
        <tissue evidence="25">Blood</tissue>
    </source>
</reference>
<evidence type="ECO:0000256" key="16">
    <source>
        <dbReference type="ARBA" id="ARBA00047899"/>
    </source>
</evidence>
<keyword evidence="6" id="KW-0723">Serine/threonine-protein kinase</keyword>
<evidence type="ECO:0000256" key="19">
    <source>
        <dbReference type="ARBA" id="ARBA00071822"/>
    </source>
</evidence>
<keyword evidence="9" id="KW-0677">Repeat</keyword>
<dbReference type="Gene3D" id="3.30.450.20">
    <property type="entry name" value="PAS domain"/>
    <property type="match status" value="1"/>
</dbReference>
<evidence type="ECO:0000256" key="14">
    <source>
        <dbReference type="ARBA" id="ARBA00023121"/>
    </source>
</evidence>
<evidence type="ECO:0000256" key="21">
    <source>
        <dbReference type="SAM" id="MobiDB-lite"/>
    </source>
</evidence>
<dbReference type="GO" id="GO:0045719">
    <property type="term" value="P:negative regulation of glycogen biosynthetic process"/>
    <property type="evidence" value="ECO:0007669"/>
    <property type="project" value="TreeGrafter"/>
</dbReference>
<dbReference type="KEGG" id="zca:113919642"/>
<evidence type="ECO:0000256" key="17">
    <source>
        <dbReference type="ARBA" id="ARBA00048679"/>
    </source>
</evidence>
<keyword evidence="7" id="KW-0597">Phosphoprotein</keyword>
<dbReference type="Pfam" id="PF00989">
    <property type="entry name" value="PAS"/>
    <property type="match status" value="1"/>
</dbReference>
<evidence type="ECO:0000313" key="25">
    <source>
        <dbReference type="RefSeq" id="XP_035582504.1"/>
    </source>
</evidence>
<dbReference type="Gene3D" id="3.30.200.20">
    <property type="entry name" value="Phosphorylase Kinase, domain 1"/>
    <property type="match status" value="1"/>
</dbReference>
<dbReference type="PROSITE" id="PS00108">
    <property type="entry name" value="PROTEIN_KINASE_ST"/>
    <property type="match status" value="1"/>
</dbReference>
<dbReference type="FunFam" id="1.10.510.10:FF:000351">
    <property type="entry name" value="PAS domain-containing serine/threonine-protein kinase"/>
    <property type="match status" value="1"/>
</dbReference>
<dbReference type="InterPro" id="IPR011009">
    <property type="entry name" value="Kinase-like_dom_sf"/>
</dbReference>
<comment type="function">
    <text evidence="18">Serine/threonine-protein kinase involved in energy homeostasis and protein translation. Phosphorylates EEF1A1, GYS1, PDX1 and RPS6. Probably plays a role under changing environmental conditions (oxygen, glucose, nutrition), rather than under standard conditions. Acts as a sensor involved in energy homeostasis: regulates glycogen synthase synthesis by mediating phosphorylation of GYS1, leading to GYS1 inactivation. May be involved in glucose-stimulated insulin production in pancreas and regulation of glucagon secretion by glucose in alpha cells; however such data require additional evidences. May play a role in regulation of protein translation by phosphorylating EEF1A1, leading to increase translation efficiency. May also participate in respiratory regulation.</text>
</comment>
<dbReference type="GO" id="GO:0008289">
    <property type="term" value="F:lipid binding"/>
    <property type="evidence" value="ECO:0007669"/>
    <property type="project" value="UniProtKB-KW"/>
</dbReference>
<feature type="domain" description="Protein kinase" evidence="22">
    <location>
        <begin position="1204"/>
        <end position="1456"/>
    </location>
</feature>
<dbReference type="SMART" id="SM00220">
    <property type="entry name" value="S_TKc"/>
    <property type="match status" value="1"/>
</dbReference>
<dbReference type="SMART" id="SM00091">
    <property type="entry name" value="PAS"/>
    <property type="match status" value="3"/>
</dbReference>
<keyword evidence="12 20" id="KW-0067">ATP-binding</keyword>
<keyword evidence="10 20" id="KW-0547">Nucleotide-binding</keyword>
<evidence type="ECO:0000256" key="3">
    <source>
        <dbReference type="ARBA" id="ARBA00006692"/>
    </source>
</evidence>
<dbReference type="GO" id="GO:0005524">
    <property type="term" value="F:ATP binding"/>
    <property type="evidence" value="ECO:0007669"/>
    <property type="project" value="UniProtKB-UniRule"/>
</dbReference>
<evidence type="ECO:0000256" key="11">
    <source>
        <dbReference type="ARBA" id="ARBA00022777"/>
    </source>
</evidence>
<evidence type="ECO:0000259" key="22">
    <source>
        <dbReference type="PROSITE" id="PS50011"/>
    </source>
</evidence>
<comment type="subcellular location">
    <subcellularLocation>
        <location evidence="2">Cytoplasm</location>
    </subcellularLocation>
    <subcellularLocation>
        <location evidence="1">Nucleus</location>
    </subcellularLocation>
</comment>
<dbReference type="Pfam" id="PF00069">
    <property type="entry name" value="Pkinase"/>
    <property type="match status" value="1"/>
</dbReference>
<accession>A0A6P9F8Y5</accession>
<evidence type="ECO:0000256" key="5">
    <source>
        <dbReference type="ARBA" id="ARBA00022490"/>
    </source>
</evidence>
<dbReference type="InterPro" id="IPR017441">
    <property type="entry name" value="Protein_kinase_ATP_BS"/>
</dbReference>
<gene>
    <name evidence="25" type="primary">PASK</name>
</gene>
<dbReference type="InterPro" id="IPR013767">
    <property type="entry name" value="PAS_fold"/>
</dbReference>
<evidence type="ECO:0000256" key="10">
    <source>
        <dbReference type="ARBA" id="ARBA00022741"/>
    </source>
</evidence>
<evidence type="ECO:0000256" key="1">
    <source>
        <dbReference type="ARBA" id="ARBA00004123"/>
    </source>
</evidence>
<evidence type="ECO:0000256" key="4">
    <source>
        <dbReference type="ARBA" id="ARBA00012513"/>
    </source>
</evidence>
<evidence type="ECO:0000259" key="23">
    <source>
        <dbReference type="PROSITE" id="PS50112"/>
    </source>
</evidence>